<protein>
    <submittedName>
        <fullName evidence="1">Uncharacterized protein</fullName>
    </submittedName>
</protein>
<proteinExistence type="predicted"/>
<evidence type="ECO:0000313" key="2">
    <source>
        <dbReference type="Proteomes" id="UP000219612"/>
    </source>
</evidence>
<dbReference type="EMBL" id="OBDY01000016">
    <property type="protein sequence ID" value="SNY55050.1"/>
    <property type="molecule type" value="Genomic_DNA"/>
</dbReference>
<organism evidence="1 2">
    <name type="scientific">Paractinoplanes atraurantiacus</name>
    <dbReference type="NCBI Taxonomy" id="1036182"/>
    <lineage>
        <taxon>Bacteria</taxon>
        <taxon>Bacillati</taxon>
        <taxon>Actinomycetota</taxon>
        <taxon>Actinomycetes</taxon>
        <taxon>Micromonosporales</taxon>
        <taxon>Micromonosporaceae</taxon>
        <taxon>Paractinoplanes</taxon>
    </lineage>
</organism>
<evidence type="ECO:0000313" key="1">
    <source>
        <dbReference type="EMBL" id="SNY55050.1"/>
    </source>
</evidence>
<reference evidence="1 2" key="1">
    <citation type="submission" date="2017-09" db="EMBL/GenBank/DDBJ databases">
        <authorList>
            <person name="Ehlers B."/>
            <person name="Leendertz F.H."/>
        </authorList>
    </citation>
    <scope>NUCLEOTIDE SEQUENCE [LARGE SCALE GENOMIC DNA]</scope>
    <source>
        <strain evidence="1 2">CGMCC 4.6857</strain>
    </source>
</reference>
<dbReference type="OrthoDB" id="3394546at2"/>
<accession>A0A285J3X3</accession>
<dbReference type="RefSeq" id="WP_097323822.1">
    <property type="nucleotide sequence ID" value="NZ_OBDY01000016.1"/>
</dbReference>
<gene>
    <name evidence="1" type="ORF">SAMN05421748_11614</name>
</gene>
<name>A0A285J3X3_9ACTN</name>
<dbReference type="AlphaFoldDB" id="A0A285J3X3"/>
<keyword evidence="2" id="KW-1185">Reference proteome</keyword>
<dbReference type="Proteomes" id="UP000219612">
    <property type="component" value="Unassembled WGS sequence"/>
</dbReference>
<sequence length="104" mass="11844">MSGVWQLRRRDDGRVLADLVVTGADFPWLYARVDERAGLDEVRPFFAEELRLLERLDEDVGAWERAHDGVAAAVALRSPDDVDVPEFLIHLDGDEAWWRWSGGP</sequence>